<keyword evidence="2" id="KW-1185">Reference proteome</keyword>
<sequence length="614" mass="68399">MNNSKNASLLLNATESLVVAADPAFFPSGLGALGTIYHLLTHPKIKDWVQLIMLGLVAEMTRRLSKNILIWAKHVFCITSSHQLNDESYDWLMGPNRSLLDARPLLARKMPQVRLPPFSECEVNASNGHSRIRPWLDRKKGKKSTIQDKKAPPKPRYIPNLGESHTIWLGRTPVQLYRKNNKEACWYYDKEVLEVTMLTQSRRRFEDLLVAAKAAYLIDDEEKITVKMVDESRDSGDWRQIATKNKRPLTSVVTEAGVKERIERDIMEFLKSENWYISRGVPWRRGFLLHGVPGCGKTSLIHALASACDLDIYVVSLATQGLTDSKLNRCMTAAPAGSVVVMEDIDVGMPDGSLTLNRRDGDDDDEEEAEDDDSDSSNKRKDKKNKGAARGGGVTLSGLLNAIDGVAGSEGRILFMTTNHIEKLDPALIRPGRADIHVEFKNASKAMCRDLFKVFYPVTGEYPVKYARSSDLPLSFSGSNEKEAGQLTQTDIDSLADAFAAALPEREFSPAQIQGMLMMHRVYPGEALDAVPAWIAEKRQEKVDAEKKKEEAAEAKRLREEEREKKRAEKKAKSDANDGVQEVLAPALENKDTQTPKAEPDSLPVTPASEDGTQ</sequence>
<name>A0ACC2WKA6_9TREE</name>
<protein>
    <submittedName>
        <fullName evidence="1">Uncharacterized protein</fullName>
    </submittedName>
</protein>
<evidence type="ECO:0000313" key="1">
    <source>
        <dbReference type="EMBL" id="KAJ9111251.1"/>
    </source>
</evidence>
<gene>
    <name evidence="1" type="ORF">QFC22_006551</name>
</gene>
<dbReference type="Proteomes" id="UP001243375">
    <property type="component" value="Unassembled WGS sequence"/>
</dbReference>
<proteinExistence type="predicted"/>
<accession>A0ACC2WKA6</accession>
<reference evidence="1" key="1">
    <citation type="submission" date="2023-04" db="EMBL/GenBank/DDBJ databases">
        <title>Draft Genome sequencing of Naganishia species isolated from polar environments using Oxford Nanopore Technology.</title>
        <authorList>
            <person name="Leo P."/>
            <person name="Venkateswaran K."/>
        </authorList>
    </citation>
    <scope>NUCLEOTIDE SEQUENCE</scope>
    <source>
        <strain evidence="1">MNA-CCFEE 5425</strain>
    </source>
</reference>
<organism evidence="1 2">
    <name type="scientific">Naganishia vaughanmartiniae</name>
    <dbReference type="NCBI Taxonomy" id="1424756"/>
    <lineage>
        <taxon>Eukaryota</taxon>
        <taxon>Fungi</taxon>
        <taxon>Dikarya</taxon>
        <taxon>Basidiomycota</taxon>
        <taxon>Agaricomycotina</taxon>
        <taxon>Tremellomycetes</taxon>
        <taxon>Filobasidiales</taxon>
        <taxon>Filobasidiaceae</taxon>
        <taxon>Naganishia</taxon>
    </lineage>
</organism>
<dbReference type="EMBL" id="JASBWU010000031">
    <property type="protein sequence ID" value="KAJ9111251.1"/>
    <property type="molecule type" value="Genomic_DNA"/>
</dbReference>
<comment type="caution">
    <text evidence="1">The sequence shown here is derived from an EMBL/GenBank/DDBJ whole genome shotgun (WGS) entry which is preliminary data.</text>
</comment>
<evidence type="ECO:0000313" key="2">
    <source>
        <dbReference type="Proteomes" id="UP001243375"/>
    </source>
</evidence>